<keyword evidence="4 12" id="KW-0732">Signal</keyword>
<evidence type="ECO:0000256" key="2">
    <source>
        <dbReference type="ARBA" id="ARBA00005835"/>
    </source>
</evidence>
<comment type="similarity">
    <text evidence="2">Belongs to the AG-peptide AGP family.</text>
</comment>
<evidence type="ECO:0000313" key="14">
    <source>
        <dbReference type="Proteomes" id="UP000187203"/>
    </source>
</evidence>
<evidence type="ECO:0000313" key="13">
    <source>
        <dbReference type="EMBL" id="OMO55284.1"/>
    </source>
</evidence>
<feature type="transmembrane region" description="Helical" evidence="11">
    <location>
        <begin position="43"/>
        <end position="60"/>
    </location>
</feature>
<feature type="chain" id="PRO_5013023452" evidence="12">
    <location>
        <begin position="28"/>
        <end position="61"/>
    </location>
</feature>
<evidence type="ECO:0000256" key="11">
    <source>
        <dbReference type="SAM" id="Phobius"/>
    </source>
</evidence>
<evidence type="ECO:0000256" key="12">
    <source>
        <dbReference type="SAM" id="SignalP"/>
    </source>
</evidence>
<organism evidence="13 14">
    <name type="scientific">Corchorus olitorius</name>
    <dbReference type="NCBI Taxonomy" id="93759"/>
    <lineage>
        <taxon>Eukaryota</taxon>
        <taxon>Viridiplantae</taxon>
        <taxon>Streptophyta</taxon>
        <taxon>Embryophyta</taxon>
        <taxon>Tracheophyta</taxon>
        <taxon>Spermatophyta</taxon>
        <taxon>Magnoliopsida</taxon>
        <taxon>eudicotyledons</taxon>
        <taxon>Gunneridae</taxon>
        <taxon>Pentapetalae</taxon>
        <taxon>rosids</taxon>
        <taxon>malvids</taxon>
        <taxon>Malvales</taxon>
        <taxon>Malvaceae</taxon>
        <taxon>Grewioideae</taxon>
        <taxon>Apeibeae</taxon>
        <taxon>Corchorus</taxon>
    </lineage>
</organism>
<dbReference type="InterPro" id="IPR039281">
    <property type="entry name" value="AGP3/12/13/14/21"/>
</dbReference>
<dbReference type="Proteomes" id="UP000187203">
    <property type="component" value="Unassembled WGS sequence"/>
</dbReference>
<evidence type="ECO:0000256" key="5">
    <source>
        <dbReference type="ARBA" id="ARBA00022974"/>
    </source>
</evidence>
<keyword evidence="5" id="KW-0654">Proteoglycan</keyword>
<evidence type="ECO:0000256" key="1">
    <source>
        <dbReference type="ARBA" id="ARBA00004589"/>
    </source>
</evidence>
<keyword evidence="6 11" id="KW-0472">Membrane</keyword>
<evidence type="ECO:0000256" key="8">
    <source>
        <dbReference type="ARBA" id="ARBA00023278"/>
    </source>
</evidence>
<evidence type="ECO:0000256" key="6">
    <source>
        <dbReference type="ARBA" id="ARBA00023136"/>
    </source>
</evidence>
<proteinExistence type="inferred from homology"/>
<evidence type="ECO:0000256" key="4">
    <source>
        <dbReference type="ARBA" id="ARBA00022729"/>
    </source>
</evidence>
<evidence type="ECO:0000256" key="10">
    <source>
        <dbReference type="ARBA" id="ARBA00037868"/>
    </source>
</evidence>
<keyword evidence="14" id="KW-1185">Reference proteome</keyword>
<gene>
    <name evidence="13" type="ORF">COLO4_36083</name>
</gene>
<dbReference type="EMBL" id="AWUE01022996">
    <property type="protein sequence ID" value="OMO55284.1"/>
    <property type="molecule type" value="Genomic_DNA"/>
</dbReference>
<keyword evidence="9" id="KW-0449">Lipoprotein</keyword>
<keyword evidence="8" id="KW-0379">Hydroxylation</keyword>
<reference evidence="14" key="1">
    <citation type="submission" date="2013-09" db="EMBL/GenBank/DDBJ databases">
        <title>Corchorus olitorius genome sequencing.</title>
        <authorList>
            <person name="Alam M."/>
            <person name="Haque M.S."/>
            <person name="Islam M.S."/>
            <person name="Emdad E.M."/>
            <person name="Islam M.M."/>
            <person name="Ahmed B."/>
            <person name="Halim A."/>
            <person name="Hossen Q.M.M."/>
            <person name="Hossain M.Z."/>
            <person name="Ahmed R."/>
            <person name="Khan M.M."/>
            <person name="Islam R."/>
            <person name="Rashid M.M."/>
            <person name="Khan S.A."/>
            <person name="Rahman M.S."/>
            <person name="Alam M."/>
            <person name="Yahiya A.S."/>
            <person name="Khan M.S."/>
            <person name="Azam M.S."/>
            <person name="Haque T."/>
            <person name="Lashkar M.Z.H."/>
            <person name="Akhand A.I."/>
            <person name="Morshed G."/>
            <person name="Roy S."/>
            <person name="Uddin K.S."/>
            <person name="Rabeya T."/>
            <person name="Hossain A.S."/>
            <person name="Chowdhury A."/>
            <person name="Snigdha A.R."/>
            <person name="Mortoza M.S."/>
            <person name="Matin S.A."/>
            <person name="Hoque S.M.E."/>
            <person name="Islam M.K."/>
            <person name="Roy D.K."/>
            <person name="Haider R."/>
            <person name="Moosa M.M."/>
            <person name="Elias S.M."/>
            <person name="Hasan A.M."/>
            <person name="Jahan S."/>
            <person name="Shafiuddin M."/>
            <person name="Mahmood N."/>
            <person name="Shommy N.S."/>
        </authorList>
    </citation>
    <scope>NUCLEOTIDE SEQUENCE [LARGE SCALE GENOMIC DNA]</scope>
    <source>
        <strain evidence="14">cv. O-4</strain>
    </source>
</reference>
<dbReference type="PANTHER" id="PTHR34114:SF11">
    <property type="entry name" value="ARABINOGALACTAN PROTEIN 13-RELATED"/>
    <property type="match status" value="1"/>
</dbReference>
<dbReference type="GO" id="GO:0012505">
    <property type="term" value="C:endomembrane system"/>
    <property type="evidence" value="ECO:0007669"/>
    <property type="project" value="UniProtKB-SubCell"/>
</dbReference>
<evidence type="ECO:0000256" key="3">
    <source>
        <dbReference type="ARBA" id="ARBA00022622"/>
    </source>
</evidence>
<keyword evidence="11" id="KW-1133">Transmembrane helix</keyword>
<sequence>MEALKMRLFFAMVIALMAVSAVQNVAASDAPAAAPGPASDATAFVPTVFGSLVALAIGLLY</sequence>
<comment type="subcellular location">
    <subcellularLocation>
        <location evidence="10">Endomembrane system</location>
        <topology evidence="10">Lipid-anchor</topology>
    </subcellularLocation>
    <subcellularLocation>
        <location evidence="1">Membrane</location>
        <topology evidence="1">Lipid-anchor</topology>
        <topology evidence="1">GPI-anchor</topology>
    </subcellularLocation>
</comment>
<comment type="caution">
    <text evidence="13">The sequence shown here is derived from an EMBL/GenBank/DDBJ whole genome shotgun (WGS) entry which is preliminary data.</text>
</comment>
<protein>
    <submittedName>
        <fullName evidence="13">Uncharacterized protein</fullName>
    </submittedName>
</protein>
<dbReference type="AlphaFoldDB" id="A0A1R3GB25"/>
<keyword evidence="11" id="KW-0812">Transmembrane</keyword>
<dbReference type="GO" id="GO:0098552">
    <property type="term" value="C:side of membrane"/>
    <property type="evidence" value="ECO:0007669"/>
    <property type="project" value="UniProtKB-KW"/>
</dbReference>
<feature type="signal peptide" evidence="12">
    <location>
        <begin position="1"/>
        <end position="27"/>
    </location>
</feature>
<keyword evidence="7" id="KW-0325">Glycoprotein</keyword>
<keyword evidence="3" id="KW-0336">GPI-anchor</keyword>
<accession>A0A1R3GB25</accession>
<evidence type="ECO:0000256" key="7">
    <source>
        <dbReference type="ARBA" id="ARBA00023180"/>
    </source>
</evidence>
<name>A0A1R3GB25_9ROSI</name>
<evidence type="ECO:0000256" key="9">
    <source>
        <dbReference type="ARBA" id="ARBA00023288"/>
    </source>
</evidence>
<dbReference type="PANTHER" id="PTHR34114">
    <property type="entry name" value="ARABINOGALACTAN PEPTIDE 1"/>
    <property type="match status" value="1"/>
</dbReference>